<evidence type="ECO:0000259" key="5">
    <source>
        <dbReference type="PROSITE" id="PS50937"/>
    </source>
</evidence>
<sequence length="150" mass="16646">MYITEVAGTTGVTVKALRYYESIGLICPERSANGYRHYDAEDVRAVIELRELNALGIPPGKAAPFLECLDLGHERGDECVSSLAVYRDTIAELDHLIREITARRDALQVRLDESSSFTPTTSAESPEETAMPDYTSLPADQPVAEKRRCR</sequence>
<dbReference type="InterPro" id="IPR009061">
    <property type="entry name" value="DNA-bd_dom_put_sf"/>
</dbReference>
<dbReference type="GO" id="GO:0003700">
    <property type="term" value="F:DNA-binding transcription factor activity"/>
    <property type="evidence" value="ECO:0007669"/>
    <property type="project" value="InterPro"/>
</dbReference>
<dbReference type="EMBL" id="FAUH01000017">
    <property type="protein sequence ID" value="CUU67032.1"/>
    <property type="molecule type" value="Genomic_DNA"/>
</dbReference>
<dbReference type="PANTHER" id="PTHR30204">
    <property type="entry name" value="REDOX-CYCLING DRUG-SENSING TRANSCRIPTIONAL ACTIVATOR SOXR"/>
    <property type="match status" value="1"/>
</dbReference>
<accession>A0A0X2NNG4</accession>
<dbReference type="PANTHER" id="PTHR30204:SF94">
    <property type="entry name" value="HEAVY METAL-DEPENDENT TRANSCRIPTIONAL REGULATOR HI_0293-RELATED"/>
    <property type="match status" value="1"/>
</dbReference>
<dbReference type="SMART" id="SM00422">
    <property type="entry name" value="HTH_MERR"/>
    <property type="match status" value="1"/>
</dbReference>
<evidence type="ECO:0000256" key="1">
    <source>
        <dbReference type="ARBA" id="ARBA00023015"/>
    </source>
</evidence>
<organism evidence="6 7">
    <name type="scientific">Corynebacterium variabile</name>
    <dbReference type="NCBI Taxonomy" id="1727"/>
    <lineage>
        <taxon>Bacteria</taxon>
        <taxon>Bacillati</taxon>
        <taxon>Actinomycetota</taxon>
        <taxon>Actinomycetes</taxon>
        <taxon>Mycobacteriales</taxon>
        <taxon>Corynebacteriaceae</taxon>
        <taxon>Corynebacterium</taxon>
    </lineage>
</organism>
<dbReference type="InterPro" id="IPR000551">
    <property type="entry name" value="MerR-type_HTH_dom"/>
</dbReference>
<dbReference type="InterPro" id="IPR047057">
    <property type="entry name" value="MerR_fam"/>
</dbReference>
<keyword evidence="7" id="KW-1185">Reference proteome</keyword>
<protein>
    <submittedName>
        <fullName evidence="6">Predicted transcriptional regulators</fullName>
    </submittedName>
</protein>
<dbReference type="Proteomes" id="UP000182498">
    <property type="component" value="Unassembled WGS sequence"/>
</dbReference>
<gene>
    <name evidence="6" type="ORF">CVAR292_02385</name>
</gene>
<dbReference type="AlphaFoldDB" id="A0A0X2NNG4"/>
<evidence type="ECO:0000256" key="3">
    <source>
        <dbReference type="ARBA" id="ARBA00023163"/>
    </source>
</evidence>
<keyword evidence="3" id="KW-0804">Transcription</keyword>
<name>A0A0X2NNG4_9CORY</name>
<dbReference type="Gene3D" id="1.10.1660.10">
    <property type="match status" value="1"/>
</dbReference>
<evidence type="ECO:0000256" key="4">
    <source>
        <dbReference type="SAM" id="MobiDB-lite"/>
    </source>
</evidence>
<feature type="domain" description="HTH merR-type" evidence="5">
    <location>
        <begin position="1"/>
        <end position="68"/>
    </location>
</feature>
<dbReference type="PROSITE" id="PS50937">
    <property type="entry name" value="HTH_MERR_2"/>
    <property type="match status" value="1"/>
</dbReference>
<keyword evidence="1" id="KW-0805">Transcription regulation</keyword>
<reference evidence="7" key="1">
    <citation type="submission" date="2015-11" db="EMBL/GenBank/DDBJ databases">
        <authorList>
            <person name="Dugat-Bony E."/>
        </authorList>
    </citation>
    <scope>NUCLEOTIDE SEQUENCE [LARGE SCALE GENOMIC DNA]</scope>
    <source>
        <strain evidence="7">Mu292</strain>
    </source>
</reference>
<dbReference type="GO" id="GO:0003677">
    <property type="term" value="F:DNA binding"/>
    <property type="evidence" value="ECO:0007669"/>
    <property type="project" value="UniProtKB-KW"/>
</dbReference>
<dbReference type="Pfam" id="PF00376">
    <property type="entry name" value="MerR"/>
    <property type="match status" value="1"/>
</dbReference>
<keyword evidence="2" id="KW-0238">DNA-binding</keyword>
<evidence type="ECO:0000313" key="6">
    <source>
        <dbReference type="EMBL" id="CUU67032.1"/>
    </source>
</evidence>
<evidence type="ECO:0000313" key="7">
    <source>
        <dbReference type="Proteomes" id="UP000182498"/>
    </source>
</evidence>
<proteinExistence type="predicted"/>
<feature type="region of interest" description="Disordered" evidence="4">
    <location>
        <begin position="112"/>
        <end position="150"/>
    </location>
</feature>
<dbReference type="SUPFAM" id="SSF46955">
    <property type="entry name" value="Putative DNA-binding domain"/>
    <property type="match status" value="1"/>
</dbReference>
<feature type="compositionally biased region" description="Low complexity" evidence="4">
    <location>
        <begin position="114"/>
        <end position="124"/>
    </location>
</feature>
<evidence type="ECO:0000256" key="2">
    <source>
        <dbReference type="ARBA" id="ARBA00023125"/>
    </source>
</evidence>